<dbReference type="Pfam" id="PF13307">
    <property type="entry name" value="Helicase_C_2"/>
    <property type="match status" value="1"/>
</dbReference>
<dbReference type="GO" id="GO:0034085">
    <property type="term" value="P:establishment of sister chromatid cohesion"/>
    <property type="evidence" value="ECO:0007669"/>
    <property type="project" value="TreeGrafter"/>
</dbReference>
<organism evidence="14 15">
    <name type="scientific">Stentor coeruleus</name>
    <dbReference type="NCBI Taxonomy" id="5963"/>
    <lineage>
        <taxon>Eukaryota</taxon>
        <taxon>Sar</taxon>
        <taxon>Alveolata</taxon>
        <taxon>Ciliophora</taxon>
        <taxon>Postciliodesmatophora</taxon>
        <taxon>Heterotrichea</taxon>
        <taxon>Heterotrichida</taxon>
        <taxon>Stentoridae</taxon>
        <taxon>Stentor</taxon>
    </lineage>
</organism>
<keyword evidence="7" id="KW-0347">Helicase</keyword>
<comment type="caution">
    <text evidence="14">The sequence shown here is derived from an EMBL/GenBank/DDBJ whole genome shotgun (WGS) entry which is preliminary data.</text>
</comment>
<dbReference type="Pfam" id="PF06733">
    <property type="entry name" value="DEAD_2"/>
    <property type="match status" value="1"/>
</dbReference>
<dbReference type="AlphaFoldDB" id="A0A1R2BFH9"/>
<dbReference type="GO" id="GO:0016818">
    <property type="term" value="F:hydrolase activity, acting on acid anhydrides, in phosphorus-containing anhydrides"/>
    <property type="evidence" value="ECO:0007669"/>
    <property type="project" value="InterPro"/>
</dbReference>
<dbReference type="GO" id="GO:0005634">
    <property type="term" value="C:nucleus"/>
    <property type="evidence" value="ECO:0007669"/>
    <property type="project" value="UniProtKB-SubCell"/>
</dbReference>
<dbReference type="SMART" id="SM00487">
    <property type="entry name" value="DEXDc"/>
    <property type="match status" value="1"/>
</dbReference>
<dbReference type="InterPro" id="IPR006554">
    <property type="entry name" value="Helicase-like_DEXD_c2"/>
</dbReference>
<protein>
    <recommendedName>
        <fullName evidence="13">Helicase ATP-binding domain-containing protein</fullName>
    </recommendedName>
</protein>
<keyword evidence="12" id="KW-0539">Nucleus</keyword>
<evidence type="ECO:0000256" key="12">
    <source>
        <dbReference type="ARBA" id="ARBA00023242"/>
    </source>
</evidence>
<keyword evidence="9" id="KW-0408">Iron</keyword>
<dbReference type="SMART" id="SM00491">
    <property type="entry name" value="HELICc2"/>
    <property type="match status" value="1"/>
</dbReference>
<evidence type="ECO:0000313" key="14">
    <source>
        <dbReference type="EMBL" id="OMJ75538.1"/>
    </source>
</evidence>
<dbReference type="OrthoDB" id="297351at2759"/>
<dbReference type="PANTHER" id="PTHR11472:SF41">
    <property type="entry name" value="ATP-DEPENDENT DNA HELICASE DDX11-RELATED"/>
    <property type="match status" value="1"/>
</dbReference>
<dbReference type="SUPFAM" id="SSF52540">
    <property type="entry name" value="P-loop containing nucleoside triphosphate hydrolases"/>
    <property type="match status" value="2"/>
</dbReference>
<dbReference type="InterPro" id="IPR010614">
    <property type="entry name" value="RAD3-like_helicase_DEAD"/>
</dbReference>
<evidence type="ECO:0000313" key="15">
    <source>
        <dbReference type="Proteomes" id="UP000187209"/>
    </source>
</evidence>
<evidence type="ECO:0000256" key="6">
    <source>
        <dbReference type="ARBA" id="ARBA00022801"/>
    </source>
</evidence>
<keyword evidence="4" id="KW-0479">Metal-binding</keyword>
<evidence type="ECO:0000256" key="5">
    <source>
        <dbReference type="ARBA" id="ARBA00022741"/>
    </source>
</evidence>
<dbReference type="InterPro" id="IPR002464">
    <property type="entry name" value="DNA/RNA_helicase_DEAH_CS"/>
</dbReference>
<dbReference type="PANTHER" id="PTHR11472">
    <property type="entry name" value="DNA REPAIR DEAD HELICASE RAD3/XP-D SUBFAMILY MEMBER"/>
    <property type="match status" value="1"/>
</dbReference>
<keyword evidence="6" id="KW-0378">Hydrolase</keyword>
<dbReference type="InterPro" id="IPR027417">
    <property type="entry name" value="P-loop_NTPase"/>
</dbReference>
<proteinExistence type="inferred from homology"/>
<dbReference type="Proteomes" id="UP000187209">
    <property type="component" value="Unassembled WGS sequence"/>
</dbReference>
<evidence type="ECO:0000256" key="11">
    <source>
        <dbReference type="ARBA" id="ARBA00023235"/>
    </source>
</evidence>
<dbReference type="CDD" id="cd18788">
    <property type="entry name" value="SF2_C_XPD"/>
    <property type="match status" value="1"/>
</dbReference>
<evidence type="ECO:0000256" key="7">
    <source>
        <dbReference type="ARBA" id="ARBA00022806"/>
    </source>
</evidence>
<comment type="subcellular location">
    <subcellularLocation>
        <location evidence="2">Nucleus</location>
    </subcellularLocation>
</comment>
<keyword evidence="15" id="KW-1185">Reference proteome</keyword>
<dbReference type="GO" id="GO:0051536">
    <property type="term" value="F:iron-sulfur cluster binding"/>
    <property type="evidence" value="ECO:0007669"/>
    <property type="project" value="UniProtKB-KW"/>
</dbReference>
<keyword evidence="10" id="KW-0411">Iron-sulfur</keyword>
<name>A0A1R2BFH9_9CILI</name>
<dbReference type="GO" id="GO:0006139">
    <property type="term" value="P:nucleobase-containing compound metabolic process"/>
    <property type="evidence" value="ECO:0007669"/>
    <property type="project" value="InterPro"/>
</dbReference>
<dbReference type="InterPro" id="IPR014013">
    <property type="entry name" value="Helic_SF1/SF2_ATP-bd_DinG/Rad3"/>
</dbReference>
<evidence type="ECO:0000256" key="3">
    <source>
        <dbReference type="ARBA" id="ARBA00008435"/>
    </source>
</evidence>
<sequence>MEREFDFPGEPYQVQLDFMNNLYTCLNSYKVGIFESPTGTGKSLSLICSSFKWLKANKNLQKDDENFTGSQSWVNDIPTESSEVLNEITNLENLAQEKQTLNNLNDSVPLKIIYISRTHTQLDQFANEIKKTIWNTDMKVVRLGSRSQFCVNPELAGFKSRGIIDFKCKELIDPDFPSTCPYYKTHTSLTNHLLSNVCDIEDLVGYGKRYKACPYFGTRAAIPHADVILAPYTLILNERNRESIGMDLINSVLIIDEAHNIIEAMADCHSSSITKVHVQNSLQATLSYYERFGNKIGARSLMFFDQIIKVLRSIQVFISNHCVNKKSSSISIGDYLLETDLERVDLYKIIMFIEEIEFGRKVVAYAEKAGIKGSMNSVPVFIEFLRALCGDASSGKILTNLNDEEGIRYLLVNPNKKFQELVEKTRCLILAGGTMEPKSEYLDLFSNISNDKIKVFTCGHVINQENLLLGVVGRGDSGCELRFTFDNRDNSRIFNDLGELLRKVCEIVPNGVVVFLPSYFFLSKLKVYMEKNGILAKIMRKKSVHFDNKDENILDEYSRNAVSSGALLFAVVRGRLSEGINFSDKLGRCVVMVGLPYLNKTDVEIQEKMKFLDASGKNFTGRMFYESSCHKAINQSIGRAIRHKNDYAVVLLVDERHSNSINRRPEWMVKNIIPKSVSVYEAISTFFKNK</sequence>
<dbReference type="GO" id="GO:0005524">
    <property type="term" value="F:ATP binding"/>
    <property type="evidence" value="ECO:0007669"/>
    <property type="project" value="UniProtKB-KW"/>
</dbReference>
<evidence type="ECO:0000256" key="9">
    <source>
        <dbReference type="ARBA" id="ARBA00023004"/>
    </source>
</evidence>
<dbReference type="NCBIfam" id="TIGR00604">
    <property type="entry name" value="rad3"/>
    <property type="match status" value="1"/>
</dbReference>
<dbReference type="EMBL" id="MPUH01000685">
    <property type="protein sequence ID" value="OMJ75538.1"/>
    <property type="molecule type" value="Genomic_DNA"/>
</dbReference>
<dbReference type="InterPro" id="IPR013020">
    <property type="entry name" value="Rad3/Chl1-like"/>
</dbReference>
<accession>A0A1R2BFH9</accession>
<keyword evidence="11" id="KW-0413">Isomerase</keyword>
<keyword evidence="5" id="KW-0547">Nucleotide-binding</keyword>
<keyword evidence="8" id="KW-0067">ATP-binding</keyword>
<evidence type="ECO:0000256" key="2">
    <source>
        <dbReference type="ARBA" id="ARBA00004123"/>
    </source>
</evidence>
<dbReference type="GO" id="GO:0006974">
    <property type="term" value="P:DNA damage response"/>
    <property type="evidence" value="ECO:0007669"/>
    <property type="project" value="UniProtKB-ARBA"/>
</dbReference>
<dbReference type="GO" id="GO:0046872">
    <property type="term" value="F:metal ion binding"/>
    <property type="evidence" value="ECO:0007669"/>
    <property type="project" value="UniProtKB-KW"/>
</dbReference>
<dbReference type="GO" id="GO:0003677">
    <property type="term" value="F:DNA binding"/>
    <property type="evidence" value="ECO:0007669"/>
    <property type="project" value="InterPro"/>
</dbReference>
<evidence type="ECO:0000256" key="1">
    <source>
        <dbReference type="ARBA" id="ARBA00001966"/>
    </source>
</evidence>
<evidence type="ECO:0000256" key="4">
    <source>
        <dbReference type="ARBA" id="ARBA00022723"/>
    </source>
</evidence>
<evidence type="ECO:0000259" key="13">
    <source>
        <dbReference type="PROSITE" id="PS51193"/>
    </source>
</evidence>
<comment type="cofactor">
    <cofactor evidence="1">
        <name>[4Fe-4S] cluster</name>
        <dbReference type="ChEBI" id="CHEBI:49883"/>
    </cofactor>
</comment>
<reference evidence="14 15" key="1">
    <citation type="submission" date="2016-11" db="EMBL/GenBank/DDBJ databases">
        <title>The macronuclear genome of Stentor coeruleus: a giant cell with tiny introns.</title>
        <authorList>
            <person name="Slabodnick M."/>
            <person name="Ruby J.G."/>
            <person name="Reiff S.B."/>
            <person name="Swart E.C."/>
            <person name="Gosai S."/>
            <person name="Prabakaran S."/>
            <person name="Witkowska E."/>
            <person name="Larue G.E."/>
            <person name="Fisher S."/>
            <person name="Freeman R.M."/>
            <person name="Gunawardena J."/>
            <person name="Chu W."/>
            <person name="Stover N.A."/>
            <person name="Gregory B.D."/>
            <person name="Nowacki M."/>
            <person name="Derisi J."/>
            <person name="Roy S.W."/>
            <person name="Marshall W.F."/>
            <person name="Sood P."/>
        </authorList>
    </citation>
    <scope>NUCLEOTIDE SEQUENCE [LARGE SCALE GENOMIC DNA]</scope>
    <source>
        <strain evidence="14">WM001</strain>
    </source>
</reference>
<dbReference type="SMART" id="SM00488">
    <property type="entry name" value="DEXDc2"/>
    <property type="match status" value="1"/>
</dbReference>
<evidence type="ECO:0000256" key="8">
    <source>
        <dbReference type="ARBA" id="ARBA00022840"/>
    </source>
</evidence>
<dbReference type="GO" id="GO:0003678">
    <property type="term" value="F:DNA helicase activity"/>
    <property type="evidence" value="ECO:0007669"/>
    <property type="project" value="InterPro"/>
</dbReference>
<dbReference type="Gene3D" id="3.40.50.300">
    <property type="entry name" value="P-loop containing nucleotide triphosphate hydrolases"/>
    <property type="match status" value="2"/>
</dbReference>
<dbReference type="PROSITE" id="PS51193">
    <property type="entry name" value="HELICASE_ATP_BIND_2"/>
    <property type="match status" value="1"/>
</dbReference>
<feature type="domain" description="Helicase ATP-binding" evidence="13">
    <location>
        <begin position="1"/>
        <end position="308"/>
    </location>
</feature>
<comment type="similarity">
    <text evidence="3">Belongs to the DEAD box helicase family. DEAH subfamily. DDX11/CHL1 sub-subfamily.</text>
</comment>
<evidence type="ECO:0000256" key="10">
    <source>
        <dbReference type="ARBA" id="ARBA00023014"/>
    </source>
</evidence>
<dbReference type="InterPro" id="IPR045028">
    <property type="entry name" value="DinG/Rad3-like"/>
</dbReference>
<dbReference type="InterPro" id="IPR014001">
    <property type="entry name" value="Helicase_ATP-bd"/>
</dbReference>
<dbReference type="InterPro" id="IPR006555">
    <property type="entry name" value="ATP-dep_Helicase_C"/>
</dbReference>
<gene>
    <name evidence="14" type="ORF">SteCoe_25318</name>
</gene>
<dbReference type="PROSITE" id="PS00690">
    <property type="entry name" value="DEAH_ATP_HELICASE"/>
    <property type="match status" value="1"/>
</dbReference>